<feature type="compositionally biased region" description="Low complexity" evidence="1">
    <location>
        <begin position="142"/>
        <end position="167"/>
    </location>
</feature>
<feature type="compositionally biased region" description="Pro residues" evidence="1">
    <location>
        <begin position="570"/>
        <end position="580"/>
    </location>
</feature>
<dbReference type="EMBL" id="JAIFTL010000028">
    <property type="protein sequence ID" value="KAG9326006.1"/>
    <property type="molecule type" value="Genomic_DNA"/>
</dbReference>
<dbReference type="Proteomes" id="UP000717515">
    <property type="component" value="Unassembled WGS sequence"/>
</dbReference>
<feature type="compositionally biased region" description="Low complexity" evidence="1">
    <location>
        <begin position="1062"/>
        <end position="1087"/>
    </location>
</feature>
<feature type="compositionally biased region" description="Basic and acidic residues" evidence="1">
    <location>
        <begin position="1035"/>
        <end position="1045"/>
    </location>
</feature>
<accession>A0A9P8AB87</accession>
<evidence type="ECO:0000313" key="3">
    <source>
        <dbReference type="Proteomes" id="UP000717515"/>
    </source>
</evidence>
<feature type="compositionally biased region" description="Polar residues" evidence="1">
    <location>
        <begin position="1169"/>
        <end position="1178"/>
    </location>
</feature>
<feature type="compositionally biased region" description="Low complexity" evidence="1">
    <location>
        <begin position="462"/>
        <end position="481"/>
    </location>
</feature>
<gene>
    <name evidence="2" type="ORF">KVV02_008438</name>
</gene>
<feature type="compositionally biased region" description="Low complexity" evidence="1">
    <location>
        <begin position="81"/>
        <end position="90"/>
    </location>
</feature>
<comment type="caution">
    <text evidence="2">The sequence shown here is derived from an EMBL/GenBank/DDBJ whole genome shotgun (WGS) entry which is preliminary data.</text>
</comment>
<feature type="compositionally biased region" description="Basic and acidic residues" evidence="1">
    <location>
        <begin position="1193"/>
        <end position="1203"/>
    </location>
</feature>
<feature type="compositionally biased region" description="Low complexity" evidence="1">
    <location>
        <begin position="206"/>
        <end position="229"/>
    </location>
</feature>
<sequence length="1242" mass="132936">MPMQRPLQPPQQQQQQQQPPHQFQPRPHQPPPGQQPAQLGHPGRPPSGPMNTGSQGQLRPQGAAGSPQAQPTQAMRPPQQPGQQHQQHQPLMNGANLRPSSSHPNLTGGPNMQHGNRLTPPSPRLGAPGSPQIKPLQQNHSGQAGATPQQHQPTTPTQQQQHLQQGLRTSSSQPHLAQQPGARPPPGHHSPVQPHQSMAVRPPGPMMQQQQRPRPPQGATAGQAHGSAHPAPPQPAAPGRSVQLDIPLIDNERPNGGSDGMDVRQQPPVQNQQHQQQPRPQFPAGARPPLDQMRQQPPQNQLPTGQPHIHRQMQNPQILNPTQRPPQRPPTAPMQVPHQQQQSPSSPMDGSPQRVMKEGTNVMNNTASPPPRKGSSSAESADHSRLQKPSPQQQHSMATQQRPPNPQHISGAGPHQSQAPAGPPSHFHPPRPTNVPGSPRQMPLGTAEIKVPGTASSISPRQPLAPQQQQQQVHPQTPTTTLAEPDEPLSGSEIDAFDEDDIEGGAVNTVIPKTTATPSEADRPPPQAQNAVGGGPPSGPPRGPPKNDNNAPRKLSASIGSGPVRIIPPSNNPSSPPASAFPPLGQPRARVRPPPGNKVHTPYRPPERPSQAPVMYSQSGQPAFSQPFPQQDDGHSVEESSAAASMVTHGANATSSSIRPRDGGLQKRVVASNSNGSKPDGPGTKLVSPPSPKLHGQKGPAILSVSGGKSSTSSTKTLKTWMIRGGIAYLGYTAVFNCPPESSGVKGLYCKTTNGLGGLVKPLVAPSYNAYLGPHVDHYVKPVVRQTHRVYLKVADPLVQGVFSAAGTVYKSTAKKHVDSAKDQVISILPYPFKPKSTVTRVEDNSRNKEQQEDHQQDPHVDKVSRQPVHVEEVAEPLLATEEGIHDKEGVVATPEEPIADETTNLHSNPVASGQEEPADAAEEPIAEKQHENGDSTAQELVEETIAQERDVPVTNEPEQGHNEAAEQLTETADHLGDKAFESDKNPSEQVVGHEEQEQPSEHDVNSSENHESTESKVLSGDMFEKIAAFKDSLRNMRETKESANVEHSIPQNNDQSHSDEPVLADPVPSDPAAADPAPADPVPEATPEFDSQPTEDVPLATEQVPASTTQEVPEAVAVESQPDTAASAPEFLDTPTNDPVAEEVPATQASGEDVVSVVAEEEVMHATDSVTEGSPNMDSALYEQTADGSDQVEQHLERHDELQSEVESGDLGKQDLPQDQEQQQQEKSDEQDATTQEQQAA</sequence>
<protein>
    <submittedName>
        <fullName evidence="2">Uncharacterized protein</fullName>
    </submittedName>
</protein>
<feature type="compositionally biased region" description="Basic and acidic residues" evidence="1">
    <location>
        <begin position="841"/>
        <end position="868"/>
    </location>
</feature>
<feature type="compositionally biased region" description="Polar residues" evidence="1">
    <location>
        <begin position="293"/>
        <end position="304"/>
    </location>
</feature>
<feature type="compositionally biased region" description="Low complexity" evidence="1">
    <location>
        <begin position="1215"/>
        <end position="1224"/>
    </location>
</feature>
<feature type="compositionally biased region" description="Pro residues" evidence="1">
    <location>
        <begin position="323"/>
        <end position="332"/>
    </location>
</feature>
<feature type="compositionally biased region" description="Pro residues" evidence="1">
    <location>
        <begin position="421"/>
        <end position="433"/>
    </location>
</feature>
<feature type="compositionally biased region" description="Polar residues" evidence="1">
    <location>
        <begin position="387"/>
        <end position="402"/>
    </location>
</feature>
<feature type="region of interest" description="Disordered" evidence="1">
    <location>
        <begin position="1035"/>
        <end position="1242"/>
    </location>
</feature>
<name>A0A9P8AB87_MORAP</name>
<feature type="compositionally biased region" description="Polar residues" evidence="1">
    <location>
        <begin position="49"/>
        <end position="58"/>
    </location>
</feature>
<feature type="compositionally biased region" description="Polar residues" evidence="1">
    <location>
        <begin position="98"/>
        <end position="116"/>
    </location>
</feature>
<feature type="compositionally biased region" description="Low complexity" evidence="1">
    <location>
        <begin position="1"/>
        <end position="26"/>
    </location>
</feature>
<dbReference type="AlphaFoldDB" id="A0A9P8AB87"/>
<reference evidence="2" key="1">
    <citation type="submission" date="2021-07" db="EMBL/GenBank/DDBJ databases">
        <title>Draft genome of Mortierella alpina, strain LL118, isolated from an aspen leaf litter sample.</title>
        <authorList>
            <person name="Yang S."/>
            <person name="Vinatzer B.A."/>
        </authorList>
    </citation>
    <scope>NUCLEOTIDE SEQUENCE</scope>
    <source>
        <strain evidence="2">LL118</strain>
    </source>
</reference>
<feature type="region of interest" description="Disordered" evidence="1">
    <location>
        <begin position="902"/>
        <end position="1022"/>
    </location>
</feature>
<evidence type="ECO:0000256" key="1">
    <source>
        <dbReference type="SAM" id="MobiDB-lite"/>
    </source>
</evidence>
<evidence type="ECO:0000313" key="2">
    <source>
        <dbReference type="EMBL" id="KAG9326006.1"/>
    </source>
</evidence>
<feature type="region of interest" description="Disordered" evidence="1">
    <location>
        <begin position="1"/>
        <end position="709"/>
    </location>
</feature>
<organism evidence="2 3">
    <name type="scientific">Mortierella alpina</name>
    <name type="common">Oleaginous fungus</name>
    <name type="synonym">Mortierella renispora</name>
    <dbReference type="NCBI Taxonomy" id="64518"/>
    <lineage>
        <taxon>Eukaryota</taxon>
        <taxon>Fungi</taxon>
        <taxon>Fungi incertae sedis</taxon>
        <taxon>Mucoromycota</taxon>
        <taxon>Mortierellomycotina</taxon>
        <taxon>Mortierellomycetes</taxon>
        <taxon>Mortierellales</taxon>
        <taxon>Mortierellaceae</taxon>
        <taxon>Mortierella</taxon>
    </lineage>
</organism>
<feature type="region of interest" description="Disordered" evidence="1">
    <location>
        <begin position="837"/>
        <end position="868"/>
    </location>
</feature>
<proteinExistence type="predicted"/>
<feature type="compositionally biased region" description="Low complexity" evidence="1">
    <location>
        <begin position="335"/>
        <end position="353"/>
    </location>
</feature>
<feature type="compositionally biased region" description="Low complexity" evidence="1">
    <location>
        <begin position="265"/>
        <end position="283"/>
    </location>
</feature>
<feature type="compositionally biased region" description="Polar residues" evidence="1">
    <location>
        <begin position="902"/>
        <end position="912"/>
    </location>
</feature>
<feature type="compositionally biased region" description="Polar residues" evidence="1">
    <location>
        <begin position="616"/>
        <end position="629"/>
    </location>
</feature>
<feature type="compositionally biased region" description="Basic and acidic residues" evidence="1">
    <location>
        <begin position="972"/>
        <end position="1015"/>
    </location>
</feature>